<dbReference type="SUPFAM" id="SSF158472">
    <property type="entry name" value="HAMP domain-like"/>
    <property type="match status" value="1"/>
</dbReference>
<proteinExistence type="predicted"/>
<dbReference type="NCBIfam" id="TIGR00254">
    <property type="entry name" value="GGDEF"/>
    <property type="match status" value="1"/>
</dbReference>
<dbReference type="SMART" id="SM00267">
    <property type="entry name" value="GGDEF"/>
    <property type="match status" value="1"/>
</dbReference>
<evidence type="ECO:0000313" key="3">
    <source>
        <dbReference type="EMBL" id="VDN61935.1"/>
    </source>
</evidence>
<dbReference type="PANTHER" id="PTHR46663">
    <property type="entry name" value="DIGUANYLATE CYCLASE DGCT-RELATED"/>
    <property type="match status" value="1"/>
</dbReference>
<dbReference type="CDD" id="cd01949">
    <property type="entry name" value="GGDEF"/>
    <property type="match status" value="1"/>
</dbReference>
<dbReference type="OrthoDB" id="9812260at2"/>
<organism evidence="3">
    <name type="scientific">Ectopseudomonas oleovorans</name>
    <name type="common">Pseudomonas oleovorans</name>
    <dbReference type="NCBI Taxonomy" id="301"/>
    <lineage>
        <taxon>Bacteria</taxon>
        <taxon>Pseudomonadati</taxon>
        <taxon>Pseudomonadota</taxon>
        <taxon>Gammaproteobacteria</taxon>
        <taxon>Pseudomonadales</taxon>
        <taxon>Pseudomonadaceae</taxon>
        <taxon>Ectopseudomonas</taxon>
    </lineage>
</organism>
<dbReference type="CDD" id="cd12914">
    <property type="entry name" value="PDC1_DGC_like"/>
    <property type="match status" value="1"/>
</dbReference>
<dbReference type="Gene3D" id="3.30.450.20">
    <property type="entry name" value="PAS domain"/>
    <property type="match status" value="1"/>
</dbReference>
<dbReference type="GO" id="GO:0007165">
    <property type="term" value="P:signal transduction"/>
    <property type="evidence" value="ECO:0007669"/>
    <property type="project" value="InterPro"/>
</dbReference>
<evidence type="ECO:0000256" key="1">
    <source>
        <dbReference type="ARBA" id="ARBA00001946"/>
    </source>
</evidence>
<accession>A0A653B067</accession>
<reference evidence="3" key="1">
    <citation type="submission" date="2018-11" db="EMBL/GenBank/DDBJ databases">
        <authorList>
            <consortium name="Genoscope - CEA"/>
            <person name="William W."/>
        </authorList>
    </citation>
    <scope>NUCLEOTIDE SEQUENCE [LARGE SCALE GENOMIC DNA]</scope>
    <source>
        <strain evidence="3">T9AD</strain>
    </source>
</reference>
<dbReference type="GO" id="GO:0003824">
    <property type="term" value="F:catalytic activity"/>
    <property type="evidence" value="ECO:0007669"/>
    <property type="project" value="UniProtKB-ARBA"/>
</dbReference>
<dbReference type="InterPro" id="IPR000160">
    <property type="entry name" value="GGDEF_dom"/>
</dbReference>
<dbReference type="PROSITE" id="PS50885">
    <property type="entry name" value="HAMP"/>
    <property type="match status" value="1"/>
</dbReference>
<dbReference type="Pfam" id="PF00672">
    <property type="entry name" value="HAMP"/>
    <property type="match status" value="1"/>
</dbReference>
<name>A0A653B067_ECTOL</name>
<dbReference type="SMART" id="SM00304">
    <property type="entry name" value="HAMP"/>
    <property type="match status" value="1"/>
</dbReference>
<dbReference type="InterPro" id="IPR029787">
    <property type="entry name" value="Nucleotide_cyclase"/>
</dbReference>
<sequence>MLPSHSMRSHIALFIAVLVSLLCALLGSLISQHSSQQIRQNVGGDLAEVSFAMVGRLDRDMASRASVLRLLGSQQALLAPNDSREIRRLLDSLQQEMPSMSWIGFTDPQGLVLASSNGVLEGVSIAQRPVYLQGRNGLFIGDVHDAVLLANLLPNPTGEAMKFVDISLPIHGSDGNLVGVLASHLSWAWADEVRRSILAPSQDRHLVEFFVIGQDHSILLGPRAMIGQKLELPVLGELQPGQSRWRIQRWPDGKEYLTGLTLSQGYQDYPGLGWTVVARQSLEQAYAPAHELRTNILFIGGGLALIFAFLGWLISGYFTRPLQDIASAADRLSAGEATEIPELQGSREVRQLSHSIRHLVESLTQQQTALGVMESLAHHDALTGLPNRIALEKFLPLAQQRSRLLQGCLALLYLDLDGFKPINDTHGHAAGDQLLAEVAQRLRHCLREGDMVARLGGDEFVMVLLVPEQDAQRHAQLVAERTIAALGMPITLEAGQVNIGCSVGGAIWPQDHDNLGNVLQLADLALYQAKHGGRNCARFHQPAADLS</sequence>
<evidence type="ECO:0000256" key="2">
    <source>
        <dbReference type="ARBA" id="ARBA00004533"/>
    </source>
</evidence>
<dbReference type="Pfam" id="PF00990">
    <property type="entry name" value="GGDEF"/>
    <property type="match status" value="1"/>
</dbReference>
<dbReference type="InterPro" id="IPR043128">
    <property type="entry name" value="Rev_trsase/Diguanyl_cyclase"/>
</dbReference>
<gene>
    <name evidence="3" type="ORF">POT9AD_0944</name>
</gene>
<dbReference type="Gene3D" id="3.30.70.270">
    <property type="match status" value="1"/>
</dbReference>
<dbReference type="EMBL" id="LR130779">
    <property type="protein sequence ID" value="VDN61935.1"/>
    <property type="molecule type" value="Genomic_DNA"/>
</dbReference>
<dbReference type="AlphaFoldDB" id="A0A653B067"/>
<dbReference type="InterPro" id="IPR052163">
    <property type="entry name" value="DGC-Regulatory_Protein"/>
</dbReference>
<comment type="subcellular location">
    <subcellularLocation>
        <location evidence="2">Cell inner membrane</location>
    </subcellularLocation>
</comment>
<comment type="cofactor">
    <cofactor evidence="1">
        <name>Mg(2+)</name>
        <dbReference type="ChEBI" id="CHEBI:18420"/>
    </cofactor>
</comment>
<dbReference type="PANTHER" id="PTHR46663:SF2">
    <property type="entry name" value="GGDEF DOMAIN-CONTAINING PROTEIN"/>
    <property type="match status" value="1"/>
</dbReference>
<dbReference type="SUPFAM" id="SSF55073">
    <property type="entry name" value="Nucleotide cyclase"/>
    <property type="match status" value="1"/>
</dbReference>
<dbReference type="PROSITE" id="PS50887">
    <property type="entry name" value="GGDEF"/>
    <property type="match status" value="1"/>
</dbReference>
<dbReference type="Gene3D" id="6.10.340.10">
    <property type="match status" value="1"/>
</dbReference>
<dbReference type="FunFam" id="3.30.70.270:FF:000001">
    <property type="entry name" value="Diguanylate cyclase domain protein"/>
    <property type="match status" value="1"/>
</dbReference>
<protein>
    <submittedName>
        <fullName evidence="3">Diguanylate cyclase (GGDEF) domain-containing protein</fullName>
    </submittedName>
</protein>
<dbReference type="InterPro" id="IPR003660">
    <property type="entry name" value="HAMP_dom"/>
</dbReference>
<dbReference type="GO" id="GO:0005886">
    <property type="term" value="C:plasma membrane"/>
    <property type="evidence" value="ECO:0007669"/>
    <property type="project" value="UniProtKB-SubCell"/>
</dbReference>